<comment type="caution">
    <text evidence="1">The sequence shown here is derived from an EMBL/GenBank/DDBJ whole genome shotgun (WGS) entry which is preliminary data.</text>
</comment>
<protein>
    <submittedName>
        <fullName evidence="1">DUF192 domain-containing protein</fullName>
    </submittedName>
</protein>
<dbReference type="InterPro" id="IPR003795">
    <property type="entry name" value="DUF192"/>
</dbReference>
<dbReference type="InterPro" id="IPR038695">
    <property type="entry name" value="Saro_0823-like_sf"/>
</dbReference>
<dbReference type="Proteomes" id="UP001297092">
    <property type="component" value="Unassembled WGS sequence"/>
</dbReference>
<evidence type="ECO:0000313" key="1">
    <source>
        <dbReference type="EMBL" id="MBT0607333.1"/>
    </source>
</evidence>
<dbReference type="Pfam" id="PF02643">
    <property type="entry name" value="DUF192"/>
    <property type="match status" value="1"/>
</dbReference>
<dbReference type="RefSeq" id="WP_214112214.1">
    <property type="nucleotide sequence ID" value="NZ_JAHCTB010000002.1"/>
</dbReference>
<dbReference type="PANTHER" id="PTHR37953">
    <property type="entry name" value="UPF0127 PROTEIN MJ1496"/>
    <property type="match status" value="1"/>
</dbReference>
<dbReference type="EMBL" id="JAHCTB010000002">
    <property type="protein sequence ID" value="MBT0607333.1"/>
    <property type="molecule type" value="Genomic_DNA"/>
</dbReference>
<keyword evidence="2" id="KW-1185">Reference proteome</keyword>
<evidence type="ECO:0000313" key="2">
    <source>
        <dbReference type="Proteomes" id="UP001297092"/>
    </source>
</evidence>
<gene>
    <name evidence="1" type="ORF">KIV10_03985</name>
</gene>
<dbReference type="Gene3D" id="2.60.120.1140">
    <property type="entry name" value="Protein of unknown function DUF192"/>
    <property type="match status" value="1"/>
</dbReference>
<accession>A0ABS5S2B7</accession>
<reference evidence="1 2" key="1">
    <citation type="submission" date="2021-05" db="EMBL/GenBank/DDBJ databases">
        <title>Aequorivita echinoideorum JCM 30378 genome.</title>
        <authorList>
            <person name="Zhang H."/>
            <person name="Li C."/>
        </authorList>
    </citation>
    <scope>NUCLEOTIDE SEQUENCE [LARGE SCALE GENOMIC DNA]</scope>
    <source>
        <strain evidence="1 2">JCM30378</strain>
    </source>
</reference>
<organism evidence="1 2">
    <name type="scientific">Aequorivita echinoideorum</name>
    <dbReference type="NCBI Taxonomy" id="1549647"/>
    <lineage>
        <taxon>Bacteria</taxon>
        <taxon>Pseudomonadati</taxon>
        <taxon>Bacteroidota</taxon>
        <taxon>Flavobacteriia</taxon>
        <taxon>Flavobacteriales</taxon>
        <taxon>Flavobacteriaceae</taxon>
        <taxon>Aequorivita</taxon>
    </lineage>
</organism>
<sequence>MKKIFVSVLISMSIFSFYNCKEKTEETKSLTKEITFTKEGELTLFKAETDSIIAKLDIEIADDEYQTQTGLMYRHSMPENQAMLFVFNDEQRRSFYMKNTEIPLDIIYFNAEKKINSIQKNAKPNDETSLPSETVSQYVLEVNAGLSDRWNLQNGDRFEFTSL</sequence>
<dbReference type="PANTHER" id="PTHR37953:SF1">
    <property type="entry name" value="UPF0127 PROTEIN MJ1496"/>
    <property type="match status" value="1"/>
</dbReference>
<proteinExistence type="predicted"/>
<name>A0ABS5S2B7_9FLAO</name>